<feature type="domain" description="Transcription regulator PadR N-terminal" evidence="1">
    <location>
        <begin position="14"/>
        <end position="86"/>
    </location>
</feature>
<dbReference type="Gene3D" id="1.10.10.10">
    <property type="entry name" value="Winged helix-like DNA-binding domain superfamily/Winged helix DNA-binding domain"/>
    <property type="match status" value="1"/>
</dbReference>
<dbReference type="EMBL" id="JACCKD010000003">
    <property type="protein sequence ID" value="MBA0125856.1"/>
    <property type="molecule type" value="Genomic_DNA"/>
</dbReference>
<keyword evidence="3" id="KW-1185">Reference proteome</keyword>
<dbReference type="InterPro" id="IPR005149">
    <property type="entry name" value="Tscrpt_reg_PadR_N"/>
</dbReference>
<proteinExistence type="predicted"/>
<evidence type="ECO:0000313" key="3">
    <source>
        <dbReference type="Proteomes" id="UP000582974"/>
    </source>
</evidence>
<dbReference type="AlphaFoldDB" id="A0A837ZZ16"/>
<organism evidence="2 3">
    <name type="scientific">Haloechinothrix aidingensis</name>
    <dbReference type="NCBI Taxonomy" id="2752311"/>
    <lineage>
        <taxon>Bacteria</taxon>
        <taxon>Bacillati</taxon>
        <taxon>Actinomycetota</taxon>
        <taxon>Actinomycetes</taxon>
        <taxon>Pseudonocardiales</taxon>
        <taxon>Pseudonocardiaceae</taxon>
        <taxon>Haloechinothrix</taxon>
    </lineage>
</organism>
<dbReference type="Proteomes" id="UP000582974">
    <property type="component" value="Unassembled WGS sequence"/>
</dbReference>
<protein>
    <submittedName>
        <fullName evidence="2">PadR family transcriptional regulator</fullName>
    </submittedName>
</protein>
<dbReference type="PANTHER" id="PTHR43252:SF7">
    <property type="entry name" value="TRANSCRIPTIONAL REGULATOR YQJI"/>
    <property type="match status" value="1"/>
</dbReference>
<dbReference type="InterPro" id="IPR036388">
    <property type="entry name" value="WH-like_DNA-bd_sf"/>
</dbReference>
<name>A0A837ZZ16_9PSEU</name>
<dbReference type="Pfam" id="PF03551">
    <property type="entry name" value="PadR"/>
    <property type="match status" value="1"/>
</dbReference>
<dbReference type="InterPro" id="IPR036390">
    <property type="entry name" value="WH_DNA-bd_sf"/>
</dbReference>
<accession>A0A837ZZ16</accession>
<evidence type="ECO:0000313" key="2">
    <source>
        <dbReference type="EMBL" id="MBA0125856.1"/>
    </source>
</evidence>
<evidence type="ECO:0000259" key="1">
    <source>
        <dbReference type="Pfam" id="PF03551"/>
    </source>
</evidence>
<dbReference type="SUPFAM" id="SSF46785">
    <property type="entry name" value="Winged helix' DNA-binding domain"/>
    <property type="match status" value="1"/>
</dbReference>
<sequence>MGRGDARSSLLVLLLALLCRGRAHGYALMAGLRHRAGPALDYPEGSVYPVLQQMERDGLVRSNREIVDGRSRRVYEVTERGRAYYAEQREAWLEYLKAMSTILEG</sequence>
<comment type="caution">
    <text evidence="2">The sequence shown here is derived from an EMBL/GenBank/DDBJ whole genome shotgun (WGS) entry which is preliminary data.</text>
</comment>
<dbReference type="PANTHER" id="PTHR43252">
    <property type="entry name" value="TRANSCRIPTIONAL REGULATOR YQJI"/>
    <property type="match status" value="1"/>
</dbReference>
<reference evidence="2 3" key="1">
    <citation type="submission" date="2020-07" db="EMBL/GenBank/DDBJ databases">
        <title>Genome of Haloechinothrix sp.</title>
        <authorList>
            <person name="Tang S.-K."/>
            <person name="Yang L."/>
            <person name="Zhu W.-Y."/>
        </authorList>
    </citation>
    <scope>NUCLEOTIDE SEQUENCE [LARGE SCALE GENOMIC DNA]</scope>
    <source>
        <strain evidence="2 3">YIM 98757</strain>
    </source>
</reference>
<dbReference type="RefSeq" id="WP_180892688.1">
    <property type="nucleotide sequence ID" value="NZ_JACCKD010000003.1"/>
</dbReference>
<gene>
    <name evidence="2" type="ORF">H0B56_09910</name>
</gene>